<dbReference type="WBParaSite" id="TCLT_0000647901-mRNA-1">
    <property type="protein sequence ID" value="TCLT_0000647901-mRNA-1"/>
    <property type="gene ID" value="TCLT_0000647901"/>
</dbReference>
<dbReference type="Gene3D" id="1.10.510.10">
    <property type="entry name" value="Transferase(Phosphotransferase) domain 1"/>
    <property type="match status" value="1"/>
</dbReference>
<evidence type="ECO:0000313" key="2">
    <source>
        <dbReference type="EMBL" id="VDN03822.1"/>
    </source>
</evidence>
<dbReference type="InterPro" id="IPR011009">
    <property type="entry name" value="Kinase-like_dom_sf"/>
</dbReference>
<accession>A0A0N5D0Y1</accession>
<dbReference type="SUPFAM" id="SSF56112">
    <property type="entry name" value="Protein kinase-like (PK-like)"/>
    <property type="match status" value="1"/>
</dbReference>
<sequence>MVLPDNTPEAIITVMNKCFTQEPEKRPSFADLFKLLAPHEKKSQSDQEGSSAGSLGSSCSYKERSNSAKNESLATVSKEKART</sequence>
<gene>
    <name evidence="2" type="ORF">TCLT_LOCUS6468</name>
</gene>
<proteinExistence type="predicted"/>
<evidence type="ECO:0000256" key="1">
    <source>
        <dbReference type="SAM" id="MobiDB-lite"/>
    </source>
</evidence>
<evidence type="ECO:0000313" key="3">
    <source>
        <dbReference type="Proteomes" id="UP000276776"/>
    </source>
</evidence>
<dbReference type="Proteomes" id="UP000276776">
    <property type="component" value="Unassembled WGS sequence"/>
</dbReference>
<name>A0A0N5D0Y1_THECL</name>
<keyword evidence="3" id="KW-1185">Reference proteome</keyword>
<dbReference type="OrthoDB" id="546826at2759"/>
<feature type="compositionally biased region" description="Low complexity" evidence="1">
    <location>
        <begin position="49"/>
        <end position="60"/>
    </location>
</feature>
<organism evidence="4">
    <name type="scientific">Thelazia callipaeda</name>
    <name type="common">Oriental eyeworm</name>
    <name type="synonym">Parasitic nematode</name>
    <dbReference type="NCBI Taxonomy" id="103827"/>
    <lineage>
        <taxon>Eukaryota</taxon>
        <taxon>Metazoa</taxon>
        <taxon>Ecdysozoa</taxon>
        <taxon>Nematoda</taxon>
        <taxon>Chromadorea</taxon>
        <taxon>Rhabditida</taxon>
        <taxon>Spirurina</taxon>
        <taxon>Spiruromorpha</taxon>
        <taxon>Thelazioidea</taxon>
        <taxon>Thelaziidae</taxon>
        <taxon>Thelazia</taxon>
    </lineage>
</organism>
<evidence type="ECO:0000313" key="4">
    <source>
        <dbReference type="WBParaSite" id="TCLT_0000647901-mRNA-1"/>
    </source>
</evidence>
<dbReference type="EMBL" id="UYYF01004418">
    <property type="protein sequence ID" value="VDN03822.1"/>
    <property type="molecule type" value="Genomic_DNA"/>
</dbReference>
<reference evidence="2 3" key="2">
    <citation type="submission" date="2018-11" db="EMBL/GenBank/DDBJ databases">
        <authorList>
            <consortium name="Pathogen Informatics"/>
        </authorList>
    </citation>
    <scope>NUCLEOTIDE SEQUENCE [LARGE SCALE GENOMIC DNA]</scope>
</reference>
<dbReference type="AlphaFoldDB" id="A0A0N5D0Y1"/>
<reference evidence="4" key="1">
    <citation type="submission" date="2017-02" db="UniProtKB">
        <authorList>
            <consortium name="WormBaseParasite"/>
        </authorList>
    </citation>
    <scope>IDENTIFICATION</scope>
</reference>
<protein>
    <submittedName>
        <fullName evidence="4">PK_Tyr_Ser-Thr domain-containing protein</fullName>
    </submittedName>
</protein>
<feature type="region of interest" description="Disordered" evidence="1">
    <location>
        <begin position="40"/>
        <end position="83"/>
    </location>
</feature>